<organism evidence="1 2">
    <name type="scientific">Dipteronia dyeriana</name>
    <dbReference type="NCBI Taxonomy" id="168575"/>
    <lineage>
        <taxon>Eukaryota</taxon>
        <taxon>Viridiplantae</taxon>
        <taxon>Streptophyta</taxon>
        <taxon>Embryophyta</taxon>
        <taxon>Tracheophyta</taxon>
        <taxon>Spermatophyta</taxon>
        <taxon>Magnoliopsida</taxon>
        <taxon>eudicotyledons</taxon>
        <taxon>Gunneridae</taxon>
        <taxon>Pentapetalae</taxon>
        <taxon>rosids</taxon>
        <taxon>malvids</taxon>
        <taxon>Sapindales</taxon>
        <taxon>Sapindaceae</taxon>
        <taxon>Hippocastanoideae</taxon>
        <taxon>Acereae</taxon>
        <taxon>Dipteronia</taxon>
    </lineage>
</organism>
<dbReference type="AlphaFoldDB" id="A0AAD9WL45"/>
<dbReference type="Proteomes" id="UP001280121">
    <property type="component" value="Unassembled WGS sequence"/>
</dbReference>
<name>A0AAD9WL45_9ROSI</name>
<protein>
    <submittedName>
        <fullName evidence="1">Uncharacterized protein</fullName>
    </submittedName>
</protein>
<sequence length="116" mass="13419">MVHKQTGNLLNTNSEPQVSTWIFVISASKELYAGEEGPFWRLEDLRQKMESSSLSAYSGHYRPSVQPLRTLETSWPSSMLIKFRYFLLLKIMSVVLSANQIKYEEILNHPNFKLPV</sequence>
<evidence type="ECO:0000313" key="2">
    <source>
        <dbReference type="Proteomes" id="UP001280121"/>
    </source>
</evidence>
<comment type="caution">
    <text evidence="1">The sequence shown here is derived from an EMBL/GenBank/DDBJ whole genome shotgun (WGS) entry which is preliminary data.</text>
</comment>
<reference evidence="1" key="1">
    <citation type="journal article" date="2023" name="Plant J.">
        <title>Genome sequences and population genomics provide insights into the demographic history, inbreeding, and mutation load of two 'living fossil' tree species of Dipteronia.</title>
        <authorList>
            <person name="Feng Y."/>
            <person name="Comes H.P."/>
            <person name="Chen J."/>
            <person name="Zhu S."/>
            <person name="Lu R."/>
            <person name="Zhang X."/>
            <person name="Li P."/>
            <person name="Qiu J."/>
            <person name="Olsen K.M."/>
            <person name="Qiu Y."/>
        </authorList>
    </citation>
    <scope>NUCLEOTIDE SEQUENCE</scope>
    <source>
        <strain evidence="1">KIB01</strain>
    </source>
</reference>
<proteinExistence type="predicted"/>
<dbReference type="EMBL" id="JANJYI010000009">
    <property type="protein sequence ID" value="KAK2634232.1"/>
    <property type="molecule type" value="Genomic_DNA"/>
</dbReference>
<gene>
    <name evidence="1" type="ORF">Ddye_029024</name>
</gene>
<evidence type="ECO:0000313" key="1">
    <source>
        <dbReference type="EMBL" id="KAK2634232.1"/>
    </source>
</evidence>
<accession>A0AAD9WL45</accession>
<keyword evidence="2" id="KW-1185">Reference proteome</keyword>